<keyword evidence="1" id="KW-1133">Transmembrane helix</keyword>
<name>A0A433AU95_9FUNG</name>
<reference evidence="2 3" key="1">
    <citation type="journal article" date="2018" name="New Phytol.">
        <title>Phylogenomics of Endogonaceae and evolution of mycorrhizas within Mucoromycota.</title>
        <authorList>
            <person name="Chang Y."/>
            <person name="Desiro A."/>
            <person name="Na H."/>
            <person name="Sandor L."/>
            <person name="Lipzen A."/>
            <person name="Clum A."/>
            <person name="Barry K."/>
            <person name="Grigoriev I.V."/>
            <person name="Martin F.M."/>
            <person name="Stajich J.E."/>
            <person name="Smith M.E."/>
            <person name="Bonito G."/>
            <person name="Spatafora J.W."/>
        </authorList>
    </citation>
    <scope>NUCLEOTIDE SEQUENCE [LARGE SCALE GENOMIC DNA]</scope>
    <source>
        <strain evidence="2 3">GMNB39</strain>
    </source>
</reference>
<feature type="transmembrane region" description="Helical" evidence="1">
    <location>
        <begin position="20"/>
        <end position="44"/>
    </location>
</feature>
<dbReference type="EMBL" id="RBNI01017078">
    <property type="protein sequence ID" value="RUP06159.1"/>
    <property type="molecule type" value="Genomic_DNA"/>
</dbReference>
<dbReference type="AlphaFoldDB" id="A0A433AU95"/>
<dbReference type="InterPro" id="IPR046368">
    <property type="entry name" value="Tag1"/>
</dbReference>
<dbReference type="GO" id="GO:0000329">
    <property type="term" value="C:fungal-type vacuole membrane"/>
    <property type="evidence" value="ECO:0007669"/>
    <property type="project" value="InterPro"/>
</dbReference>
<organism evidence="2 3">
    <name type="scientific">Jimgerdemannia flammicorona</name>
    <dbReference type="NCBI Taxonomy" id="994334"/>
    <lineage>
        <taxon>Eukaryota</taxon>
        <taxon>Fungi</taxon>
        <taxon>Fungi incertae sedis</taxon>
        <taxon>Mucoromycota</taxon>
        <taxon>Mucoromycotina</taxon>
        <taxon>Endogonomycetes</taxon>
        <taxon>Endogonales</taxon>
        <taxon>Endogonaceae</taxon>
        <taxon>Jimgerdemannia</taxon>
    </lineage>
</organism>
<dbReference type="OrthoDB" id="10039566at2759"/>
<keyword evidence="3" id="KW-1185">Reference proteome</keyword>
<keyword evidence="1" id="KW-0812">Transmembrane</keyword>
<dbReference type="PANTHER" id="PTHR35895">
    <property type="entry name" value="CHROMOSOME 16, WHOLE GENOME SHOTGUN SEQUENCE"/>
    <property type="match status" value="1"/>
</dbReference>
<evidence type="ECO:0000313" key="2">
    <source>
        <dbReference type="EMBL" id="RUP06159.1"/>
    </source>
</evidence>
<protein>
    <submittedName>
        <fullName evidence="2">Uncharacterized protein</fullName>
    </submittedName>
</protein>
<proteinExistence type="predicted"/>
<evidence type="ECO:0000256" key="1">
    <source>
        <dbReference type="SAM" id="Phobius"/>
    </source>
</evidence>
<accession>A0A433AU95</accession>
<sequence>MARDSLGVDYKPPFYKTKKFWIICVILIIVIVVILVPVLLLVAFPKIAQSNIDSSSIYFNDVNITFSSPNINTVTKRDGVDWNNTFTISMSGGIGNAGAIGATIDFPTPITVSWNGFLLGSLTLPSVTISGGNGQLLSSTTFTINDTNVFGNFSKYLLSETSFTWVLDGRVTVHALGRTIEDLSLHKEVTMQGMGGFPDVRILEFNLPGDDPQGGINMTIATELQNPSPISVQLGTIVLNIGYGNTFIGPVTAKNVILVGRSGTNITLSGRMLPQTTPEALAQISDLMSRYIGNLVSNTVRSSFSLFRIKSRKTAAGVSAAPDGVNPVNWLSEGFKSVTLKVPLQAPSGIQLITGITLGSMNLAFNAQTPYAPMASSDNVSANFKMPFGFTLNITQVEQNMTIATFKDGGIASLQSTWGNATSNLGAGLLSFKLNNAPLQVLPGKELAFNDFTTGLTLGSQYNFSVIGNSTVGASTPIGNVILSHIPFNANTSLQGW</sequence>
<gene>
    <name evidence="2" type="ORF">BC936DRAFT_140453</name>
</gene>
<comment type="caution">
    <text evidence="2">The sequence shown here is derived from an EMBL/GenBank/DDBJ whole genome shotgun (WGS) entry which is preliminary data.</text>
</comment>
<keyword evidence="1" id="KW-0472">Membrane</keyword>
<dbReference type="Proteomes" id="UP000268093">
    <property type="component" value="Unassembled WGS sequence"/>
</dbReference>
<evidence type="ECO:0000313" key="3">
    <source>
        <dbReference type="Proteomes" id="UP000268093"/>
    </source>
</evidence>
<dbReference type="PANTHER" id="PTHR35895:SF1">
    <property type="entry name" value="LIPID-BINDING SERUM GLYCOPROTEIN C-TERMINAL DOMAIN-CONTAINING PROTEIN"/>
    <property type="match status" value="1"/>
</dbReference>
<dbReference type="InterPro" id="IPR022185">
    <property type="entry name" value="DUF3712"/>
</dbReference>
<dbReference type="Pfam" id="PF12505">
    <property type="entry name" value="DUF3712"/>
    <property type="match status" value="1"/>
</dbReference>